<dbReference type="AlphaFoldDB" id="A0A5B7DXH8"/>
<protein>
    <submittedName>
        <fullName evidence="1">Uncharacterized protein</fullName>
    </submittedName>
</protein>
<name>A0A5B7DXH8_PORTR</name>
<organism evidence="1 2">
    <name type="scientific">Portunus trituberculatus</name>
    <name type="common">Swimming crab</name>
    <name type="synonym">Neptunus trituberculatus</name>
    <dbReference type="NCBI Taxonomy" id="210409"/>
    <lineage>
        <taxon>Eukaryota</taxon>
        <taxon>Metazoa</taxon>
        <taxon>Ecdysozoa</taxon>
        <taxon>Arthropoda</taxon>
        <taxon>Crustacea</taxon>
        <taxon>Multicrustacea</taxon>
        <taxon>Malacostraca</taxon>
        <taxon>Eumalacostraca</taxon>
        <taxon>Eucarida</taxon>
        <taxon>Decapoda</taxon>
        <taxon>Pleocyemata</taxon>
        <taxon>Brachyura</taxon>
        <taxon>Eubrachyura</taxon>
        <taxon>Portunoidea</taxon>
        <taxon>Portunidae</taxon>
        <taxon>Portuninae</taxon>
        <taxon>Portunus</taxon>
    </lineage>
</organism>
<evidence type="ECO:0000313" key="1">
    <source>
        <dbReference type="EMBL" id="MPC26025.1"/>
    </source>
</evidence>
<keyword evidence="2" id="KW-1185">Reference proteome</keyword>
<dbReference type="EMBL" id="VSRR010001544">
    <property type="protein sequence ID" value="MPC26025.1"/>
    <property type="molecule type" value="Genomic_DNA"/>
</dbReference>
<reference evidence="1 2" key="1">
    <citation type="submission" date="2019-05" db="EMBL/GenBank/DDBJ databases">
        <title>Another draft genome of Portunus trituberculatus and its Hox gene families provides insights of decapod evolution.</title>
        <authorList>
            <person name="Jeong J.-H."/>
            <person name="Song I."/>
            <person name="Kim S."/>
            <person name="Choi T."/>
            <person name="Kim D."/>
            <person name="Ryu S."/>
            <person name="Kim W."/>
        </authorList>
    </citation>
    <scope>NUCLEOTIDE SEQUENCE [LARGE SCALE GENOMIC DNA]</scope>
    <source>
        <tissue evidence="1">Muscle</tissue>
    </source>
</reference>
<accession>A0A5B7DXH8</accession>
<gene>
    <name evidence="1" type="ORF">E2C01_019153</name>
</gene>
<dbReference type="Proteomes" id="UP000324222">
    <property type="component" value="Unassembled WGS sequence"/>
</dbReference>
<proteinExistence type="predicted"/>
<sequence length="60" mass="6521">MSHIAIGKYRLVGTLAEVNVNKQLPVKMSSSSDDTDGFSSYGVLEELTEKKMTVDTSLAK</sequence>
<comment type="caution">
    <text evidence="1">The sequence shown here is derived from an EMBL/GenBank/DDBJ whole genome shotgun (WGS) entry which is preliminary data.</text>
</comment>
<evidence type="ECO:0000313" key="2">
    <source>
        <dbReference type="Proteomes" id="UP000324222"/>
    </source>
</evidence>